<keyword evidence="2" id="KW-1185">Reference proteome</keyword>
<dbReference type="RefSeq" id="WP_101519030.1">
    <property type="nucleotide sequence ID" value="NZ_PKUS01000042.1"/>
</dbReference>
<organism evidence="1 2">
    <name type="scientific">Pseudohalioglobus lutimaris</name>
    <dbReference type="NCBI Taxonomy" id="1737061"/>
    <lineage>
        <taxon>Bacteria</taxon>
        <taxon>Pseudomonadati</taxon>
        <taxon>Pseudomonadota</taxon>
        <taxon>Gammaproteobacteria</taxon>
        <taxon>Cellvibrionales</taxon>
        <taxon>Halieaceae</taxon>
        <taxon>Pseudohalioglobus</taxon>
    </lineage>
</organism>
<reference evidence="1 2" key="1">
    <citation type="submission" date="2018-01" db="EMBL/GenBank/DDBJ databases">
        <title>The draft genome sequence of Halioglobus lutimaris HF004.</title>
        <authorList>
            <person name="Du Z.-J."/>
            <person name="Shi M.-J."/>
        </authorList>
    </citation>
    <scope>NUCLEOTIDE SEQUENCE [LARGE SCALE GENOMIC DNA]</scope>
    <source>
        <strain evidence="1 2">HF004</strain>
    </source>
</reference>
<protein>
    <submittedName>
        <fullName evidence="1">Uncharacterized protein</fullName>
    </submittedName>
</protein>
<evidence type="ECO:0000313" key="2">
    <source>
        <dbReference type="Proteomes" id="UP000235005"/>
    </source>
</evidence>
<proteinExistence type="predicted"/>
<dbReference type="Proteomes" id="UP000235005">
    <property type="component" value="Unassembled WGS sequence"/>
</dbReference>
<sequence>MDYETLKTRHREVRDDYHQNLNLRVHRALSWLNRAEQCEDGDSQFIFLWIAFNAAYANEIGEGDKSPEQKVFGQFIAKLVDLDKDEALYKLIWEEYPGSIRVLLDNKYVFQPFWDHQNGKIEKNQWEKSFQSAKQAAGRALAEHRTTAVFTAILSRMYTLRNQLIHGGATWNSAVNRDQVRDCSTLLGKIVPFIIQLMMDNPNTLWGDACYPVVED</sequence>
<accession>A0A2N5WXE5</accession>
<dbReference type="OrthoDB" id="1425096at2"/>
<comment type="caution">
    <text evidence="1">The sequence shown here is derived from an EMBL/GenBank/DDBJ whole genome shotgun (WGS) entry which is preliminary data.</text>
</comment>
<gene>
    <name evidence="1" type="ORF">C0039_19435</name>
</gene>
<name>A0A2N5WXE5_9GAMM</name>
<dbReference type="AlphaFoldDB" id="A0A2N5WXE5"/>
<dbReference type="EMBL" id="PKUS01000042">
    <property type="protein sequence ID" value="PLW66909.1"/>
    <property type="molecule type" value="Genomic_DNA"/>
</dbReference>
<evidence type="ECO:0000313" key="1">
    <source>
        <dbReference type="EMBL" id="PLW66909.1"/>
    </source>
</evidence>